<keyword evidence="3 4" id="KW-0732">Signal</keyword>
<dbReference type="RefSeq" id="WP_072576359.1">
    <property type="nucleotide sequence ID" value="NZ_LWHB01000065.1"/>
</dbReference>
<dbReference type="Pfam" id="PF09084">
    <property type="entry name" value="NMT1"/>
    <property type="match status" value="1"/>
</dbReference>
<evidence type="ECO:0000256" key="2">
    <source>
        <dbReference type="ARBA" id="ARBA00010742"/>
    </source>
</evidence>
<dbReference type="AlphaFoldDB" id="A0A380MP56"/>
<name>A0A380MP56_9GAMM</name>
<dbReference type="OrthoDB" id="5292144at2"/>
<reference evidence="6 7" key="1">
    <citation type="submission" date="2018-06" db="EMBL/GenBank/DDBJ databases">
        <authorList>
            <consortium name="Pathogen Informatics"/>
            <person name="Doyle S."/>
        </authorList>
    </citation>
    <scope>NUCLEOTIDE SEQUENCE [LARGE SCALE GENOMIC DNA]</scope>
    <source>
        <strain evidence="6 7">NCTC13337</strain>
    </source>
</reference>
<dbReference type="GO" id="GO:0042597">
    <property type="term" value="C:periplasmic space"/>
    <property type="evidence" value="ECO:0007669"/>
    <property type="project" value="UniProtKB-SubCell"/>
</dbReference>
<dbReference type="PANTHER" id="PTHR30024">
    <property type="entry name" value="ALIPHATIC SULFONATES-BINDING PROTEIN-RELATED"/>
    <property type="match status" value="1"/>
</dbReference>
<evidence type="ECO:0000256" key="1">
    <source>
        <dbReference type="ARBA" id="ARBA00004418"/>
    </source>
</evidence>
<dbReference type="SUPFAM" id="SSF53850">
    <property type="entry name" value="Periplasmic binding protein-like II"/>
    <property type="match status" value="1"/>
</dbReference>
<evidence type="ECO:0000256" key="3">
    <source>
        <dbReference type="ARBA" id="ARBA00022729"/>
    </source>
</evidence>
<dbReference type="Proteomes" id="UP000254601">
    <property type="component" value="Unassembled WGS sequence"/>
</dbReference>
<organism evidence="6 7">
    <name type="scientific">Suttonella ornithocola</name>
    <dbReference type="NCBI Taxonomy" id="279832"/>
    <lineage>
        <taxon>Bacteria</taxon>
        <taxon>Pseudomonadati</taxon>
        <taxon>Pseudomonadota</taxon>
        <taxon>Gammaproteobacteria</taxon>
        <taxon>Cardiobacteriales</taxon>
        <taxon>Cardiobacteriaceae</taxon>
        <taxon>Suttonella</taxon>
    </lineage>
</organism>
<evidence type="ECO:0000313" key="7">
    <source>
        <dbReference type="Proteomes" id="UP000254601"/>
    </source>
</evidence>
<gene>
    <name evidence="6" type="primary">tauA</name>
    <name evidence="6" type="ORF">NCTC13337_00572</name>
</gene>
<dbReference type="InterPro" id="IPR001638">
    <property type="entry name" value="Solute-binding_3/MltF_N"/>
</dbReference>
<dbReference type="EMBL" id="UHIC01000001">
    <property type="protein sequence ID" value="SUO94102.1"/>
    <property type="molecule type" value="Genomic_DNA"/>
</dbReference>
<sequence length="332" mass="35447">MKKLWTLLFATIAIPSFAAEPIKVGYISFTAHSPNFIAKERGYFEKQGLDAELVRFQSAQQMAVAIASGDLDYGVTAITGGLLNLAARGDAIRIFGGALQEADDVPGQVIIASNAAYEKGLKTPKDLSGKRWAVTTAGSSFSYMGSKIAKAAGVEPKSLQMVPLNAVPTIISALSTGQVDAWAIQPNIANRLIAEGKVKGIGKVAEYLPNYQVTVLFTSTKNVQEHPEQVNAFKKAFAQGIADYNAALVDKTADKKETQAVIDMVHKYVYSDEAPEKAAKLIASDDMRLSPGAALNTKDALKQIDWFKAQKIIPANLEGATIITPDAGEAAK</sequence>
<comment type="similarity">
    <text evidence="2">Belongs to the bacterial solute-binding protein SsuA/TauA family.</text>
</comment>
<dbReference type="GO" id="GO:0042918">
    <property type="term" value="P:alkanesulfonate transmembrane transport"/>
    <property type="evidence" value="ECO:0007669"/>
    <property type="project" value="TreeGrafter"/>
</dbReference>
<dbReference type="SMART" id="SM00062">
    <property type="entry name" value="PBPb"/>
    <property type="match status" value="1"/>
</dbReference>
<dbReference type="InterPro" id="IPR015168">
    <property type="entry name" value="SsuA/THI5"/>
</dbReference>
<feature type="chain" id="PRO_5016747932" evidence="4">
    <location>
        <begin position="19"/>
        <end position="332"/>
    </location>
</feature>
<protein>
    <submittedName>
        <fullName evidence="6">Sulfate starvation-induced protein 1</fullName>
    </submittedName>
</protein>
<dbReference type="Gene3D" id="3.40.190.10">
    <property type="entry name" value="Periplasmic binding protein-like II"/>
    <property type="match status" value="2"/>
</dbReference>
<evidence type="ECO:0000256" key="4">
    <source>
        <dbReference type="SAM" id="SignalP"/>
    </source>
</evidence>
<keyword evidence="7" id="KW-1185">Reference proteome</keyword>
<proteinExistence type="inferred from homology"/>
<accession>A0A380MP56</accession>
<dbReference type="PANTHER" id="PTHR30024:SF47">
    <property type="entry name" value="TAURINE-BINDING PERIPLASMIC PROTEIN"/>
    <property type="match status" value="1"/>
</dbReference>
<evidence type="ECO:0000259" key="5">
    <source>
        <dbReference type="SMART" id="SM00062"/>
    </source>
</evidence>
<comment type="subcellular location">
    <subcellularLocation>
        <location evidence="1">Periplasm</location>
    </subcellularLocation>
</comment>
<feature type="signal peptide" evidence="4">
    <location>
        <begin position="1"/>
        <end position="18"/>
    </location>
</feature>
<feature type="domain" description="Solute-binding protein family 3/N-terminal" evidence="5">
    <location>
        <begin position="21"/>
        <end position="256"/>
    </location>
</feature>
<evidence type="ECO:0000313" key="6">
    <source>
        <dbReference type="EMBL" id="SUO94102.1"/>
    </source>
</evidence>